<accession>A0A1H5TGU1</accession>
<proteinExistence type="predicted"/>
<feature type="domain" description="Cupin type-2" evidence="1">
    <location>
        <begin position="75"/>
        <end position="130"/>
    </location>
</feature>
<reference evidence="2 3" key="1">
    <citation type="submission" date="2016-10" db="EMBL/GenBank/DDBJ databases">
        <authorList>
            <person name="de Groot N.N."/>
        </authorList>
    </citation>
    <scope>NUCLEOTIDE SEQUENCE [LARGE SCALE GENOMIC DNA]</scope>
    <source>
        <strain evidence="2 3">DSM 26915</strain>
    </source>
</reference>
<dbReference type="EMBL" id="FNUZ01000001">
    <property type="protein sequence ID" value="SEF61301.1"/>
    <property type="molecule type" value="Genomic_DNA"/>
</dbReference>
<dbReference type="Pfam" id="PF07883">
    <property type="entry name" value="Cupin_2"/>
    <property type="match status" value="1"/>
</dbReference>
<dbReference type="SUPFAM" id="SSF51182">
    <property type="entry name" value="RmlC-like cupins"/>
    <property type="match status" value="1"/>
</dbReference>
<evidence type="ECO:0000313" key="2">
    <source>
        <dbReference type="EMBL" id="SEF61301.1"/>
    </source>
</evidence>
<dbReference type="RefSeq" id="WP_234994659.1">
    <property type="nucleotide sequence ID" value="NZ_FNUZ01000001.1"/>
</dbReference>
<dbReference type="InterPro" id="IPR014710">
    <property type="entry name" value="RmlC-like_jellyroll"/>
</dbReference>
<gene>
    <name evidence="2" type="ORF">SAMN04488045_0591</name>
</gene>
<dbReference type="GO" id="GO:0016829">
    <property type="term" value="F:lyase activity"/>
    <property type="evidence" value="ECO:0007669"/>
    <property type="project" value="UniProtKB-KW"/>
</dbReference>
<keyword evidence="3" id="KW-1185">Reference proteome</keyword>
<dbReference type="Proteomes" id="UP000236752">
    <property type="component" value="Unassembled WGS sequence"/>
</dbReference>
<dbReference type="InterPro" id="IPR013096">
    <property type="entry name" value="Cupin_2"/>
</dbReference>
<organism evidence="2 3">
    <name type="scientific">Thalassococcus halodurans</name>
    <dbReference type="NCBI Taxonomy" id="373675"/>
    <lineage>
        <taxon>Bacteria</taxon>
        <taxon>Pseudomonadati</taxon>
        <taxon>Pseudomonadota</taxon>
        <taxon>Alphaproteobacteria</taxon>
        <taxon>Rhodobacterales</taxon>
        <taxon>Roseobacteraceae</taxon>
        <taxon>Thalassococcus</taxon>
    </lineage>
</organism>
<dbReference type="AlphaFoldDB" id="A0A1H5TGU1"/>
<sequence length="155" mass="16515">MDYSNEDMPVVDMPAGEVHTVETDFAAVMAAMPVVSNAAHAPLEGGEDPAFGTVLWRTLFSADRTQTSGMVLGVAEFGPEGTLCAHRHDPSEFYFGLSGSGIVTIDGVAHELSSGIALYIPENAEHDVVAGPDGLRFLYGFPRDSFADVNYRFSG</sequence>
<evidence type="ECO:0000259" key="1">
    <source>
        <dbReference type="Pfam" id="PF07883"/>
    </source>
</evidence>
<keyword evidence="2" id="KW-0456">Lyase</keyword>
<evidence type="ECO:0000313" key="3">
    <source>
        <dbReference type="Proteomes" id="UP000236752"/>
    </source>
</evidence>
<dbReference type="InterPro" id="IPR011051">
    <property type="entry name" value="RmlC_Cupin_sf"/>
</dbReference>
<protein>
    <submittedName>
        <fullName evidence="2">Dimethylsulfoniopropionate lyase DddW</fullName>
    </submittedName>
</protein>
<name>A0A1H5TGU1_9RHOB</name>
<dbReference type="Gene3D" id="2.60.120.10">
    <property type="entry name" value="Jelly Rolls"/>
    <property type="match status" value="1"/>
</dbReference>